<dbReference type="Proteomes" id="UP000799764">
    <property type="component" value="Unassembled WGS sequence"/>
</dbReference>
<reference evidence="3" key="1">
    <citation type="journal article" date="2020" name="Stud. Mycol.">
        <title>101 Dothideomycetes genomes: a test case for predicting lifestyles and emergence of pathogens.</title>
        <authorList>
            <person name="Haridas S."/>
            <person name="Albert R."/>
            <person name="Binder M."/>
            <person name="Bloem J."/>
            <person name="Labutti K."/>
            <person name="Salamov A."/>
            <person name="Andreopoulos B."/>
            <person name="Baker S."/>
            <person name="Barry K."/>
            <person name="Bills G."/>
            <person name="Bluhm B."/>
            <person name="Cannon C."/>
            <person name="Castanera R."/>
            <person name="Culley D."/>
            <person name="Daum C."/>
            <person name="Ezra D."/>
            <person name="Gonzalez J."/>
            <person name="Henrissat B."/>
            <person name="Kuo A."/>
            <person name="Liang C."/>
            <person name="Lipzen A."/>
            <person name="Lutzoni F."/>
            <person name="Magnuson J."/>
            <person name="Mondo S."/>
            <person name="Nolan M."/>
            <person name="Ohm R."/>
            <person name="Pangilinan J."/>
            <person name="Park H.-J."/>
            <person name="Ramirez L."/>
            <person name="Alfaro M."/>
            <person name="Sun H."/>
            <person name="Tritt A."/>
            <person name="Yoshinaga Y."/>
            <person name="Zwiers L.-H."/>
            <person name="Turgeon B."/>
            <person name="Goodwin S."/>
            <person name="Spatafora J."/>
            <person name="Crous P."/>
            <person name="Grigoriev I."/>
        </authorList>
    </citation>
    <scope>NUCLEOTIDE SEQUENCE</scope>
    <source>
        <strain evidence="3">CBS 690.94</strain>
    </source>
</reference>
<protein>
    <submittedName>
        <fullName evidence="3">Uncharacterized protein</fullName>
    </submittedName>
</protein>
<feature type="region of interest" description="Disordered" evidence="2">
    <location>
        <begin position="183"/>
        <end position="246"/>
    </location>
</feature>
<accession>A0A9P4PYN2</accession>
<evidence type="ECO:0000313" key="4">
    <source>
        <dbReference type="Proteomes" id="UP000799764"/>
    </source>
</evidence>
<feature type="compositionally biased region" description="Basic and acidic residues" evidence="2">
    <location>
        <begin position="213"/>
        <end position="235"/>
    </location>
</feature>
<dbReference type="OrthoDB" id="10622865at2759"/>
<dbReference type="AlphaFoldDB" id="A0A9P4PYN2"/>
<evidence type="ECO:0000256" key="1">
    <source>
        <dbReference type="SAM" id="Coils"/>
    </source>
</evidence>
<organism evidence="3 4">
    <name type="scientific">Karstenula rhodostoma CBS 690.94</name>
    <dbReference type="NCBI Taxonomy" id="1392251"/>
    <lineage>
        <taxon>Eukaryota</taxon>
        <taxon>Fungi</taxon>
        <taxon>Dikarya</taxon>
        <taxon>Ascomycota</taxon>
        <taxon>Pezizomycotina</taxon>
        <taxon>Dothideomycetes</taxon>
        <taxon>Pleosporomycetidae</taxon>
        <taxon>Pleosporales</taxon>
        <taxon>Massarineae</taxon>
        <taxon>Didymosphaeriaceae</taxon>
        <taxon>Karstenula</taxon>
    </lineage>
</organism>
<evidence type="ECO:0000256" key="2">
    <source>
        <dbReference type="SAM" id="MobiDB-lite"/>
    </source>
</evidence>
<feature type="coiled-coil region" evidence="1">
    <location>
        <begin position="270"/>
        <end position="304"/>
    </location>
</feature>
<keyword evidence="4" id="KW-1185">Reference proteome</keyword>
<comment type="caution">
    <text evidence="3">The sequence shown here is derived from an EMBL/GenBank/DDBJ whole genome shotgun (WGS) entry which is preliminary data.</text>
</comment>
<name>A0A9P4PYN2_9PLEO</name>
<keyword evidence="1" id="KW-0175">Coiled coil</keyword>
<gene>
    <name evidence="3" type="ORF">P171DRAFT_467888</name>
</gene>
<dbReference type="EMBL" id="MU001492">
    <property type="protein sequence ID" value="KAF2451274.1"/>
    <property type="molecule type" value="Genomic_DNA"/>
</dbReference>
<evidence type="ECO:0000313" key="3">
    <source>
        <dbReference type="EMBL" id="KAF2451274.1"/>
    </source>
</evidence>
<sequence>MHLGMGSTIDEPAPSTRLPAAQPGIHLEVTQWARQDFPKDFEALPDVAGLTFQPLVGHLIQGAILKKFQNPSSHMLRVGVNGKISPRHGVMGVFAYIDNAKTDSGEQYLAIRYICKEDNYTIISASSIVWEEPFSKMAAFPSYGEHIKALICWYFLAMGYLDKIDHYDSFTSNFKAACARMRTKSNTSGMPKKQKSALPPVRKGASKSAKLPKPLEQKVEGHKKTTDLREARDESSTPESPVSRLKRIRREEDEVWDQVEENNKHLKIENGELQVKNEQQAGEIDRLRQELADEKHARTVAEQRVIQEMARAEQADQTTAVYKTQIETEKASTVQALGEKAWLEIRLRALESGQRP</sequence>
<proteinExistence type="predicted"/>